<keyword evidence="3" id="KW-1185">Reference proteome</keyword>
<evidence type="ECO:0000256" key="1">
    <source>
        <dbReference type="SAM" id="MobiDB-lite"/>
    </source>
</evidence>
<sequence length="279" mass="29359">MEEDARRRGGGGEEAWRRGGVEARREEARRRGDEEARRKGARRRCAGREEGRGGGVLHTTTPAEGLGGASSSTRRSGARDAAAHSVLGALHNTGGTGIRRRTEDGASDGDSEAERAKNAVLSVARLVAAVVDMLKTRDREGAFGSTSYVVTQTEEERGFSLVTFGGDEVKRQRTVMCKVVDYVAQSKMAAARVSAARGGGGGGKSPAKASKAKRAATTPEKTPKAKSPKTEKTSKWVDEEGALGPNGLARKKGGNPGGSKCERLAKGECPFKTCSYSHA</sequence>
<dbReference type="EMBL" id="JBGBPQ010000024">
    <property type="protein sequence ID" value="KAL1500140.1"/>
    <property type="molecule type" value="Genomic_DNA"/>
</dbReference>
<feature type="compositionally biased region" description="Basic and acidic residues" evidence="1">
    <location>
        <begin position="228"/>
        <end position="238"/>
    </location>
</feature>
<feature type="region of interest" description="Disordered" evidence="1">
    <location>
        <begin position="1"/>
        <end position="113"/>
    </location>
</feature>
<comment type="caution">
    <text evidence="2">The sequence shown here is derived from an EMBL/GenBank/DDBJ whole genome shotgun (WGS) entry which is preliminary data.</text>
</comment>
<reference evidence="2 3" key="1">
    <citation type="journal article" date="2024" name="Science">
        <title>Giant polyketide synthase enzymes in the biosynthesis of giant marine polyether toxins.</title>
        <authorList>
            <person name="Fallon T.R."/>
            <person name="Shende V.V."/>
            <person name="Wierzbicki I.H."/>
            <person name="Pendleton A.L."/>
            <person name="Watervoot N.F."/>
            <person name="Auber R.P."/>
            <person name="Gonzalez D.J."/>
            <person name="Wisecaver J.H."/>
            <person name="Moore B.S."/>
        </authorList>
    </citation>
    <scope>NUCLEOTIDE SEQUENCE [LARGE SCALE GENOMIC DNA]</scope>
    <source>
        <strain evidence="2 3">12B1</strain>
    </source>
</reference>
<evidence type="ECO:0000313" key="3">
    <source>
        <dbReference type="Proteomes" id="UP001515480"/>
    </source>
</evidence>
<evidence type="ECO:0000313" key="2">
    <source>
        <dbReference type="EMBL" id="KAL1500140.1"/>
    </source>
</evidence>
<gene>
    <name evidence="2" type="ORF">AB1Y20_012811</name>
</gene>
<name>A0AB34IJP5_PRYPA</name>
<accession>A0AB34IJP5</accession>
<feature type="compositionally biased region" description="Basic and acidic residues" evidence="1">
    <location>
        <begin position="1"/>
        <end position="38"/>
    </location>
</feature>
<organism evidence="2 3">
    <name type="scientific">Prymnesium parvum</name>
    <name type="common">Toxic golden alga</name>
    <dbReference type="NCBI Taxonomy" id="97485"/>
    <lineage>
        <taxon>Eukaryota</taxon>
        <taxon>Haptista</taxon>
        <taxon>Haptophyta</taxon>
        <taxon>Prymnesiophyceae</taxon>
        <taxon>Prymnesiales</taxon>
        <taxon>Prymnesiaceae</taxon>
        <taxon>Prymnesium</taxon>
    </lineage>
</organism>
<protein>
    <recommendedName>
        <fullName evidence="4">C3H1-type domain-containing protein</fullName>
    </recommendedName>
</protein>
<evidence type="ECO:0008006" key="4">
    <source>
        <dbReference type="Google" id="ProtNLM"/>
    </source>
</evidence>
<proteinExistence type="predicted"/>
<dbReference type="AlphaFoldDB" id="A0AB34IJP5"/>
<dbReference type="Proteomes" id="UP001515480">
    <property type="component" value="Unassembled WGS sequence"/>
</dbReference>
<feature type="region of interest" description="Disordered" evidence="1">
    <location>
        <begin position="195"/>
        <end position="262"/>
    </location>
</feature>